<dbReference type="PANTHER" id="PTHR15657">
    <property type="entry name" value="THYROID TRANSCRIPTION FACTOR 1-ASSOCIATED PROTEIN 26"/>
    <property type="match status" value="1"/>
</dbReference>
<dbReference type="PANTHER" id="PTHR15657:SF1">
    <property type="entry name" value="THYROID TRANSCRIPTION FACTOR 1-ASSOCIATED PROTEIN 26"/>
    <property type="match status" value="1"/>
</dbReference>
<evidence type="ECO:0000313" key="3">
    <source>
        <dbReference type="Proteomes" id="UP000694546"/>
    </source>
</evidence>
<feature type="region of interest" description="Disordered" evidence="1">
    <location>
        <begin position="132"/>
        <end position="271"/>
    </location>
</feature>
<dbReference type="AlphaFoldDB" id="A0A8C5BP53"/>
<feature type="region of interest" description="Disordered" evidence="1">
    <location>
        <begin position="1"/>
        <end position="71"/>
    </location>
</feature>
<proteinExistence type="predicted"/>
<feature type="compositionally biased region" description="Low complexity" evidence="1">
    <location>
        <begin position="172"/>
        <end position="186"/>
    </location>
</feature>
<dbReference type="GO" id="GO:0005634">
    <property type="term" value="C:nucleus"/>
    <property type="evidence" value="ECO:0007669"/>
    <property type="project" value="TreeGrafter"/>
</dbReference>
<dbReference type="GeneTree" id="ENSGT00390000006546"/>
<sequence length="317" mass="35473">GRSRPRKPGEETRGAGGPTYRGGPTNRGGPTYRGGPTNRGGPTYRGGLTNRGGPTYRGGPTNRGGPNKRKWVQDNKTFEGSLSEGQGFAFRLKQKVQHEYNKLLTKERRKKLQPKSQLKEEYPEHLRHLYEAESTKLKNEALTNRSKRSLARFSVQSETQDTDSPVVKEADTQQAASTESTAGSGAVTDQGDGTAVKAEAPALKAEAPAATEEQKEDSPEPAKPLPVIPMSNRMKRKLTRKSSYQVAQEEFQEANEKRKKKNEEFLTNKQKKETAIQKYKDKKKEMFQVLSKKTKKGQPNLNLQMEYLLQKIQGPQK</sequence>
<gene>
    <name evidence="2" type="primary">ccdc59</name>
</gene>
<reference evidence="2" key="2">
    <citation type="submission" date="2025-09" db="UniProtKB">
        <authorList>
            <consortium name="Ensembl"/>
        </authorList>
    </citation>
    <scope>IDENTIFICATION</scope>
</reference>
<dbReference type="Ensembl" id="ENSGMOT00000069182.1">
    <property type="protein sequence ID" value="ENSGMOP00000046992.1"/>
    <property type="gene ID" value="ENSGMOG00000034480.1"/>
</dbReference>
<dbReference type="Pfam" id="PF08524">
    <property type="entry name" value="rRNA_processing"/>
    <property type="match status" value="1"/>
</dbReference>
<feature type="compositionally biased region" description="Low complexity" evidence="1">
    <location>
        <begin position="194"/>
        <end position="211"/>
    </location>
</feature>
<dbReference type="InterPro" id="IPR013730">
    <property type="entry name" value="Fyv7/TAP26"/>
</dbReference>
<reference evidence="2" key="1">
    <citation type="submission" date="2025-08" db="UniProtKB">
        <authorList>
            <consortium name="Ensembl"/>
        </authorList>
    </citation>
    <scope>IDENTIFICATION</scope>
</reference>
<dbReference type="PRINTS" id="PR01854">
    <property type="entry name" value="BR22PROTEIN"/>
</dbReference>
<protein>
    <submittedName>
        <fullName evidence="2">Coiled-coil domain containing 59</fullName>
    </submittedName>
</protein>
<dbReference type="Proteomes" id="UP000694546">
    <property type="component" value="Chromosome 19"/>
</dbReference>
<evidence type="ECO:0000313" key="2">
    <source>
        <dbReference type="Ensembl" id="ENSGMOP00000046992.1"/>
    </source>
</evidence>
<feature type="compositionally biased region" description="Basic and acidic residues" evidence="1">
    <location>
        <begin position="261"/>
        <end position="271"/>
    </location>
</feature>
<feature type="compositionally biased region" description="Polar residues" evidence="1">
    <location>
        <begin position="154"/>
        <end position="163"/>
    </location>
</feature>
<evidence type="ECO:0000256" key="1">
    <source>
        <dbReference type="SAM" id="MobiDB-lite"/>
    </source>
</evidence>
<name>A0A8C5BP53_GADMO</name>
<accession>A0A8C5BP53</accession>
<feature type="region of interest" description="Disordered" evidence="1">
    <location>
        <begin position="105"/>
        <end position="124"/>
    </location>
</feature>
<keyword evidence="3" id="KW-1185">Reference proteome</keyword>
<organism evidence="2 3">
    <name type="scientific">Gadus morhua</name>
    <name type="common">Atlantic cod</name>
    <dbReference type="NCBI Taxonomy" id="8049"/>
    <lineage>
        <taxon>Eukaryota</taxon>
        <taxon>Metazoa</taxon>
        <taxon>Chordata</taxon>
        <taxon>Craniata</taxon>
        <taxon>Vertebrata</taxon>
        <taxon>Euteleostomi</taxon>
        <taxon>Actinopterygii</taxon>
        <taxon>Neopterygii</taxon>
        <taxon>Teleostei</taxon>
        <taxon>Neoteleostei</taxon>
        <taxon>Acanthomorphata</taxon>
        <taxon>Zeiogadaria</taxon>
        <taxon>Gadariae</taxon>
        <taxon>Gadiformes</taxon>
        <taxon>Gadoidei</taxon>
        <taxon>Gadidae</taxon>
        <taxon>Gadus</taxon>
    </lineage>
</organism>